<accession>A0A137NZU2</accession>
<feature type="region of interest" description="Disordered" evidence="1">
    <location>
        <begin position="177"/>
        <end position="202"/>
    </location>
</feature>
<sequence>MKSITLLALLTSSVICRHQDQTGYGLGDQQQCDLKFANSIVRSKLPSQHIVTSLEDMGCYNEAKAFKQENGLNATEDLEDQQQCDIKFANAIIRSKLPGQHIITSLEDMGCNDEAKAFKQANGLEDNEYGDKPGEWDNLDPNFYEPSYYSETNQLYGHGNRNANPISINNSPNNAVKGASIYSNKNSNRSHRKPYYENDYYY</sequence>
<evidence type="ECO:0000256" key="2">
    <source>
        <dbReference type="SAM" id="SignalP"/>
    </source>
</evidence>
<dbReference type="AlphaFoldDB" id="A0A137NZU2"/>
<name>A0A137NZU2_CONC2</name>
<protein>
    <submittedName>
        <fullName evidence="3">Uncharacterized protein</fullName>
    </submittedName>
</protein>
<evidence type="ECO:0000256" key="1">
    <source>
        <dbReference type="SAM" id="MobiDB-lite"/>
    </source>
</evidence>
<proteinExistence type="predicted"/>
<reference evidence="3 4" key="1">
    <citation type="journal article" date="2015" name="Genome Biol. Evol.">
        <title>Phylogenomic analyses indicate that early fungi evolved digesting cell walls of algal ancestors of land plants.</title>
        <authorList>
            <person name="Chang Y."/>
            <person name="Wang S."/>
            <person name="Sekimoto S."/>
            <person name="Aerts A.L."/>
            <person name="Choi C."/>
            <person name="Clum A."/>
            <person name="LaButti K.M."/>
            <person name="Lindquist E.A."/>
            <person name="Yee Ngan C."/>
            <person name="Ohm R.A."/>
            <person name="Salamov A.A."/>
            <person name="Grigoriev I.V."/>
            <person name="Spatafora J.W."/>
            <person name="Berbee M.L."/>
        </authorList>
    </citation>
    <scope>NUCLEOTIDE SEQUENCE [LARGE SCALE GENOMIC DNA]</scope>
    <source>
        <strain evidence="3 4">NRRL 28638</strain>
    </source>
</reference>
<gene>
    <name evidence="3" type="ORF">CONCODRAFT_19040</name>
</gene>
<keyword evidence="4" id="KW-1185">Reference proteome</keyword>
<evidence type="ECO:0000313" key="4">
    <source>
        <dbReference type="Proteomes" id="UP000070444"/>
    </source>
</evidence>
<organism evidence="3 4">
    <name type="scientific">Conidiobolus coronatus (strain ATCC 28846 / CBS 209.66 / NRRL 28638)</name>
    <name type="common">Delacroixia coronata</name>
    <dbReference type="NCBI Taxonomy" id="796925"/>
    <lineage>
        <taxon>Eukaryota</taxon>
        <taxon>Fungi</taxon>
        <taxon>Fungi incertae sedis</taxon>
        <taxon>Zoopagomycota</taxon>
        <taxon>Entomophthoromycotina</taxon>
        <taxon>Entomophthoromycetes</taxon>
        <taxon>Entomophthorales</taxon>
        <taxon>Ancylistaceae</taxon>
        <taxon>Conidiobolus</taxon>
    </lineage>
</organism>
<evidence type="ECO:0000313" key="3">
    <source>
        <dbReference type="EMBL" id="KXN68325.1"/>
    </source>
</evidence>
<dbReference type="EMBL" id="KQ964582">
    <property type="protein sequence ID" value="KXN68325.1"/>
    <property type="molecule type" value="Genomic_DNA"/>
</dbReference>
<keyword evidence="2" id="KW-0732">Signal</keyword>
<dbReference type="Proteomes" id="UP000070444">
    <property type="component" value="Unassembled WGS sequence"/>
</dbReference>
<feature type="chain" id="PRO_5007294323" evidence="2">
    <location>
        <begin position="17"/>
        <end position="202"/>
    </location>
</feature>
<feature type="signal peptide" evidence="2">
    <location>
        <begin position="1"/>
        <end position="16"/>
    </location>
</feature>